<evidence type="ECO:0000256" key="3">
    <source>
        <dbReference type="ARBA" id="ARBA00022884"/>
    </source>
</evidence>
<dbReference type="PROSITE" id="PS00525">
    <property type="entry name" value="RIBOSOMAL_L6_1"/>
    <property type="match status" value="1"/>
</dbReference>
<dbReference type="PANTHER" id="PTHR11655:SF14">
    <property type="entry name" value="LARGE RIBOSOMAL SUBUNIT PROTEIN UL6M"/>
    <property type="match status" value="1"/>
</dbReference>
<keyword evidence="4 6" id="KW-0689">Ribosomal protein</keyword>
<evidence type="ECO:0000256" key="6">
    <source>
        <dbReference type="HAMAP-Rule" id="MF_01365"/>
    </source>
</evidence>
<dbReference type="SUPFAM" id="SSF56053">
    <property type="entry name" value="Ribosomal protein L6"/>
    <property type="match status" value="2"/>
</dbReference>
<keyword evidence="11" id="KW-1185">Reference proteome</keyword>
<comment type="subunit">
    <text evidence="6">Part of the 50S ribosomal subunit.</text>
</comment>
<evidence type="ECO:0000313" key="10">
    <source>
        <dbReference type="EMBL" id="PVG84658.1"/>
    </source>
</evidence>
<evidence type="ECO:0000256" key="1">
    <source>
        <dbReference type="ARBA" id="ARBA00009356"/>
    </source>
</evidence>
<dbReference type="InterPro" id="IPR019906">
    <property type="entry name" value="Ribosomal_uL6_bac-type"/>
</dbReference>
<dbReference type="NCBIfam" id="TIGR03654">
    <property type="entry name" value="L6_bact"/>
    <property type="match status" value="1"/>
</dbReference>
<dbReference type="PIRSF" id="PIRSF002162">
    <property type="entry name" value="Ribosomal_L6"/>
    <property type="match status" value="1"/>
</dbReference>
<dbReference type="AlphaFoldDB" id="A0A2T8FG09"/>
<dbReference type="Proteomes" id="UP000246018">
    <property type="component" value="Unassembled WGS sequence"/>
</dbReference>
<keyword evidence="3 6" id="KW-0694">RNA-binding</keyword>
<evidence type="ECO:0000259" key="9">
    <source>
        <dbReference type="Pfam" id="PF00347"/>
    </source>
</evidence>
<dbReference type="GO" id="GO:0002181">
    <property type="term" value="P:cytoplasmic translation"/>
    <property type="evidence" value="ECO:0007669"/>
    <property type="project" value="TreeGrafter"/>
</dbReference>
<dbReference type="GO" id="GO:0019843">
    <property type="term" value="F:rRNA binding"/>
    <property type="evidence" value="ECO:0007669"/>
    <property type="project" value="UniProtKB-UniRule"/>
</dbReference>
<dbReference type="GO" id="GO:0022625">
    <property type="term" value="C:cytosolic large ribosomal subunit"/>
    <property type="evidence" value="ECO:0007669"/>
    <property type="project" value="UniProtKB-UniRule"/>
</dbReference>
<evidence type="ECO:0000256" key="8">
    <source>
        <dbReference type="RuleBase" id="RU003870"/>
    </source>
</evidence>
<gene>
    <name evidence="6" type="primary">rplF</name>
    <name evidence="10" type="ORF">DDE18_03400</name>
</gene>
<dbReference type="EMBL" id="QDGZ01000001">
    <property type="protein sequence ID" value="PVG84658.1"/>
    <property type="molecule type" value="Genomic_DNA"/>
</dbReference>
<organism evidence="10 11">
    <name type="scientific">Nocardioides gansuensis</name>
    <dbReference type="NCBI Taxonomy" id="2138300"/>
    <lineage>
        <taxon>Bacteria</taxon>
        <taxon>Bacillati</taxon>
        <taxon>Actinomycetota</taxon>
        <taxon>Actinomycetes</taxon>
        <taxon>Propionibacteriales</taxon>
        <taxon>Nocardioidaceae</taxon>
        <taxon>Nocardioides</taxon>
    </lineage>
</organism>
<feature type="domain" description="Large ribosomal subunit protein uL6 alpha-beta" evidence="9">
    <location>
        <begin position="91"/>
        <end position="166"/>
    </location>
</feature>
<dbReference type="FunFam" id="3.90.930.12:FF:000001">
    <property type="entry name" value="50S ribosomal protein L6"/>
    <property type="match status" value="1"/>
</dbReference>
<evidence type="ECO:0000313" key="11">
    <source>
        <dbReference type="Proteomes" id="UP000246018"/>
    </source>
</evidence>
<evidence type="ECO:0000256" key="4">
    <source>
        <dbReference type="ARBA" id="ARBA00022980"/>
    </source>
</evidence>
<feature type="domain" description="Large ribosomal subunit protein uL6 alpha-beta" evidence="9">
    <location>
        <begin position="11"/>
        <end position="83"/>
    </location>
</feature>
<name>A0A2T8FG09_9ACTN</name>
<dbReference type="HAMAP" id="MF_01365_B">
    <property type="entry name" value="Ribosomal_uL6_B"/>
    <property type="match status" value="1"/>
</dbReference>
<dbReference type="GO" id="GO:0003735">
    <property type="term" value="F:structural constituent of ribosome"/>
    <property type="evidence" value="ECO:0007669"/>
    <property type="project" value="UniProtKB-UniRule"/>
</dbReference>
<dbReference type="PANTHER" id="PTHR11655">
    <property type="entry name" value="60S/50S RIBOSOMAL PROTEIN L6/L9"/>
    <property type="match status" value="1"/>
</dbReference>
<dbReference type="InterPro" id="IPR020040">
    <property type="entry name" value="Ribosomal_uL6_a/b-dom"/>
</dbReference>
<evidence type="ECO:0000256" key="2">
    <source>
        <dbReference type="ARBA" id="ARBA00022730"/>
    </source>
</evidence>
<reference evidence="10 11" key="1">
    <citation type="submission" date="2018-04" db="EMBL/GenBank/DDBJ databases">
        <title>Genome of Nocardioides gansuensis WSJ-1.</title>
        <authorList>
            <person name="Wu S."/>
            <person name="Wang G."/>
        </authorList>
    </citation>
    <scope>NUCLEOTIDE SEQUENCE [LARGE SCALE GENOMIC DNA]</scope>
    <source>
        <strain evidence="10 11">WSJ-1</strain>
    </source>
</reference>
<dbReference type="InterPro" id="IPR000702">
    <property type="entry name" value="Ribosomal_uL6-like"/>
</dbReference>
<comment type="caution">
    <text evidence="10">The sequence shown here is derived from an EMBL/GenBank/DDBJ whole genome shotgun (WGS) entry which is preliminary data.</text>
</comment>
<keyword evidence="5 6" id="KW-0687">Ribonucleoprotein</keyword>
<dbReference type="InterPro" id="IPR036789">
    <property type="entry name" value="Ribosomal_uL6-like_a/b-dom_sf"/>
</dbReference>
<dbReference type="Pfam" id="PF00347">
    <property type="entry name" value="Ribosomal_L6"/>
    <property type="match status" value="2"/>
</dbReference>
<dbReference type="FunFam" id="3.90.930.12:FF:000002">
    <property type="entry name" value="50S ribosomal protein L6"/>
    <property type="match status" value="1"/>
</dbReference>
<accession>A0A2T8FG09</accession>
<evidence type="ECO:0000256" key="5">
    <source>
        <dbReference type="ARBA" id="ARBA00023274"/>
    </source>
</evidence>
<keyword evidence="2 6" id="KW-0699">rRNA-binding</keyword>
<dbReference type="Gene3D" id="3.90.930.12">
    <property type="entry name" value="Ribosomal protein L6, alpha-beta domain"/>
    <property type="match status" value="2"/>
</dbReference>
<sequence>MSRIGKLPIAVPSGVDVAIEDSLVTVKGPKGTLSHTVASPIIVEKGEDGIIEVKRPDDERNSRSLHGLTRTLINNMVVGVTEGYEKKLEIVGVGYRVLPKGPTQLEFQLGYSHPIIFDAPEGITFTTEGPTKLGVVGIDKQLVGEVAANIRKLRKPEPYKGKGVRYAGEQIRRKVGKAGK</sequence>
<comment type="similarity">
    <text evidence="1 6 7">Belongs to the universal ribosomal protein uL6 family.</text>
</comment>
<dbReference type="PRINTS" id="PR00059">
    <property type="entry name" value="RIBOSOMALL6"/>
</dbReference>
<protein>
    <recommendedName>
        <fullName evidence="6">Large ribosomal subunit protein uL6</fullName>
    </recommendedName>
</protein>
<dbReference type="OrthoDB" id="9805007at2"/>
<dbReference type="InterPro" id="IPR002358">
    <property type="entry name" value="Ribosomal_uL6_CS"/>
</dbReference>
<evidence type="ECO:0000256" key="7">
    <source>
        <dbReference type="RuleBase" id="RU003869"/>
    </source>
</evidence>
<comment type="function">
    <text evidence="6 8">This protein binds to the 23S rRNA, and is important in its secondary structure. It is located near the subunit interface in the base of the L7/L12 stalk, and near the tRNA binding site of the peptidyltransferase center.</text>
</comment>
<proteinExistence type="inferred from homology"/>
<dbReference type="RefSeq" id="WP_116570788.1">
    <property type="nucleotide sequence ID" value="NZ_QDGZ01000001.1"/>
</dbReference>